<dbReference type="AlphaFoldDB" id="A0A450Y836"/>
<evidence type="ECO:0000313" key="3">
    <source>
        <dbReference type="EMBL" id="VFK53702.1"/>
    </source>
</evidence>
<gene>
    <name evidence="1" type="ORF">BECKTC1821D_GA0114238_100223</name>
    <name evidence="2" type="ORF">BECKTC1821E_GA0114239_100820</name>
    <name evidence="3" type="ORF">BECKTC1821F_GA0114240_100320</name>
</gene>
<sequence>MDKIYFRINLSLHAGFSRVKVLILRKHNYFEWIRFHLEIALLAMIWK</sequence>
<proteinExistence type="predicted"/>
<reference evidence="1" key="1">
    <citation type="submission" date="2019-02" db="EMBL/GenBank/DDBJ databases">
        <authorList>
            <person name="Gruber-Vodicka R. H."/>
            <person name="Seah K. B. B."/>
        </authorList>
    </citation>
    <scope>NUCLEOTIDE SEQUENCE</scope>
    <source>
        <strain evidence="1">BECK_BZ123</strain>
        <strain evidence="2">BECK_BZ125</strain>
        <strain evidence="3">BECK_BZ126</strain>
    </source>
</reference>
<evidence type="ECO:0000313" key="2">
    <source>
        <dbReference type="EMBL" id="VFK40860.1"/>
    </source>
</evidence>
<evidence type="ECO:0000313" key="1">
    <source>
        <dbReference type="EMBL" id="VFK37691.1"/>
    </source>
</evidence>
<name>A0A450Y836_9GAMM</name>
<accession>A0A450Y836</accession>
<dbReference type="EMBL" id="CAADFS010000002">
    <property type="protein sequence ID" value="VFK37691.1"/>
    <property type="molecule type" value="Genomic_DNA"/>
</dbReference>
<protein>
    <submittedName>
        <fullName evidence="1">Uncharacterized protein</fullName>
    </submittedName>
</protein>
<organism evidence="1">
    <name type="scientific">Candidatus Kentrum sp. TC</name>
    <dbReference type="NCBI Taxonomy" id="2126339"/>
    <lineage>
        <taxon>Bacteria</taxon>
        <taxon>Pseudomonadati</taxon>
        <taxon>Pseudomonadota</taxon>
        <taxon>Gammaproteobacteria</taxon>
        <taxon>Candidatus Kentrum</taxon>
    </lineage>
</organism>
<dbReference type="EMBL" id="CAADFW010000003">
    <property type="protein sequence ID" value="VFK53702.1"/>
    <property type="molecule type" value="Genomic_DNA"/>
</dbReference>
<dbReference type="EMBL" id="CAADFT010000008">
    <property type="protein sequence ID" value="VFK40860.1"/>
    <property type="molecule type" value="Genomic_DNA"/>
</dbReference>